<dbReference type="Gene3D" id="3.40.1620.10">
    <property type="entry name" value="YefM-like domain"/>
    <property type="match status" value="1"/>
</dbReference>
<comment type="similarity">
    <text evidence="1 2">Belongs to the phD/YefM antitoxin family.</text>
</comment>
<dbReference type="AlphaFoldDB" id="D2C4E1"/>
<dbReference type="InterPro" id="IPR006442">
    <property type="entry name" value="Antitoxin_Phd/YefM"/>
</dbReference>
<dbReference type="NCBIfam" id="TIGR01552">
    <property type="entry name" value="phd_fam"/>
    <property type="match status" value="1"/>
</dbReference>
<dbReference type="InterPro" id="IPR036165">
    <property type="entry name" value="YefM-like_sf"/>
</dbReference>
<dbReference type="RefSeq" id="WP_012896522.1">
    <property type="nucleotide sequence ID" value="NC_013642.1"/>
</dbReference>
<organism evidence="3 4">
    <name type="scientific">Thermotoga petrophila (strain ATCC BAA-489 / DSM 13996 / JCM 10882 / RKU-10)</name>
    <name type="common">Thermotoga naphthophila</name>
    <dbReference type="NCBI Taxonomy" id="590168"/>
    <lineage>
        <taxon>Bacteria</taxon>
        <taxon>Thermotogati</taxon>
        <taxon>Thermotogota</taxon>
        <taxon>Thermotogae</taxon>
        <taxon>Thermotogales</taxon>
        <taxon>Thermotogaceae</taxon>
        <taxon>Thermotoga</taxon>
    </lineage>
</organism>
<dbReference type="EMBL" id="CP001839">
    <property type="protein sequence ID" value="ADA67595.1"/>
    <property type="molecule type" value="Genomic_DNA"/>
</dbReference>
<protein>
    <recommendedName>
        <fullName evidence="2">Antitoxin</fullName>
    </recommendedName>
</protein>
<reference evidence="3 4" key="1">
    <citation type="submission" date="2009-12" db="EMBL/GenBank/DDBJ databases">
        <title>Complete sequence of Thermotoga petrophila RKU-1.</title>
        <authorList>
            <consortium name="US DOE Joint Genome Institute"/>
            <person name="Lucas S."/>
            <person name="Copeland A."/>
            <person name="Lapidus A."/>
            <person name="Glavina del Rio T."/>
            <person name="Dalin E."/>
            <person name="Tice H."/>
            <person name="Bruce D."/>
            <person name="Goodwin L."/>
            <person name="Pitluck S."/>
            <person name="Munk A.C."/>
            <person name="Brettin T."/>
            <person name="Detter J.C."/>
            <person name="Han C."/>
            <person name="Tapia R."/>
            <person name="Larimer F."/>
            <person name="Land M."/>
            <person name="Hauser L."/>
            <person name="Kyrpides N."/>
            <person name="Mikhailova N."/>
            <person name="Nelson K.E."/>
            <person name="Gogarten J.P."/>
            <person name="Noll K.M."/>
        </authorList>
    </citation>
    <scope>NUCLEOTIDE SEQUENCE [LARGE SCALE GENOMIC DNA]</scope>
    <source>
        <strain evidence="4">ATCC BAA-489 / DSM 13996 / JCM 10882 / RKU-10</strain>
    </source>
</reference>
<evidence type="ECO:0000256" key="1">
    <source>
        <dbReference type="ARBA" id="ARBA00009981"/>
    </source>
</evidence>
<keyword evidence="4" id="KW-1185">Reference proteome</keyword>
<dbReference type="SUPFAM" id="SSF143120">
    <property type="entry name" value="YefM-like"/>
    <property type="match status" value="1"/>
</dbReference>
<dbReference type="HOGENOM" id="CLU_172543_0_0_0"/>
<dbReference type="PANTHER" id="PTHR33713:SF10">
    <property type="entry name" value="ANTITOXIN YAFN"/>
    <property type="match status" value="1"/>
</dbReference>
<sequence length="87" mass="10172">MDLSRVSFYSLADAKARFSQVVEEAKTKDVVVTKNGVPAVAVIDYEKYRKLMEFMDEILDTYLLDIGNEEKYLELKKYFEFNDSQEV</sequence>
<dbReference type="Pfam" id="PF02604">
    <property type="entry name" value="PhdYeFM_antitox"/>
    <property type="match status" value="1"/>
</dbReference>
<name>D2C4E1_THEP2</name>
<dbReference type="PANTHER" id="PTHR33713">
    <property type="entry name" value="ANTITOXIN YAFN-RELATED"/>
    <property type="match status" value="1"/>
</dbReference>
<evidence type="ECO:0000313" key="3">
    <source>
        <dbReference type="EMBL" id="ADA67595.1"/>
    </source>
</evidence>
<evidence type="ECO:0000256" key="2">
    <source>
        <dbReference type="RuleBase" id="RU362080"/>
    </source>
</evidence>
<accession>D2C4E1</accession>
<evidence type="ECO:0000313" key="4">
    <source>
        <dbReference type="Proteomes" id="UP000000940"/>
    </source>
</evidence>
<dbReference type="KEGG" id="tnp:Tnap_1519"/>
<dbReference type="Proteomes" id="UP000000940">
    <property type="component" value="Chromosome"/>
</dbReference>
<gene>
    <name evidence="3" type="ordered locus">Tnap_1519</name>
</gene>
<proteinExistence type="inferred from homology"/>
<comment type="function">
    <text evidence="2">Antitoxin component of a type II toxin-antitoxin (TA) system.</text>
</comment>
<dbReference type="InterPro" id="IPR051405">
    <property type="entry name" value="phD/YefM_antitoxin"/>
</dbReference>